<sequence length="354" mass="37075">MDMAQTFSTSLLSPLLQQFLKVGKIGCLSGIGVLSGGLAIAQTPQTDSPSVEIAPPIAAPRPAAPSIVIEPTVPAPKVETVAPAPVYKAPIAVPESYSAPETIIFSERSTGCKTFVKGRNFSDSCAPAPAPVVRRSGNVAGLSSPKRVDAIAPLLNGQASSQSYASGRSSGRGYTPTASFQNYYQRTYRPVGRIGNGNVRLIFPLAIPAPITSLFGWRVHPITGDSRFHAGVDMGAPLGTPVLAALAGQVAIADFLNGYGLTVTLQHANGKQETLYAHLSEIFVKPGDAVKQGDVIGRVGSTGLSTGPHLHFEFRQQTPDGWVALDPGAQLEYGLAELVRSMRAAEKPAPKTRG</sequence>
<name>A0A7C3PHF5_9CYAN</name>
<protein>
    <submittedName>
        <fullName evidence="3">M23 family metallopeptidase</fullName>
    </submittedName>
</protein>
<gene>
    <name evidence="3" type="ORF">ENR64_09855</name>
</gene>
<keyword evidence="1" id="KW-0732">Signal</keyword>
<feature type="domain" description="M23ase beta-sheet core" evidence="2">
    <location>
        <begin position="227"/>
        <end position="317"/>
    </location>
</feature>
<dbReference type="EMBL" id="DSRU01000139">
    <property type="protein sequence ID" value="HFM98040.1"/>
    <property type="molecule type" value="Genomic_DNA"/>
</dbReference>
<dbReference type="InterPro" id="IPR050570">
    <property type="entry name" value="Cell_wall_metabolism_enzyme"/>
</dbReference>
<comment type="caution">
    <text evidence="3">The sequence shown here is derived from an EMBL/GenBank/DDBJ whole genome shotgun (WGS) entry which is preliminary data.</text>
</comment>
<dbReference type="PANTHER" id="PTHR21666:SF289">
    <property type="entry name" value="L-ALA--D-GLU ENDOPEPTIDASE"/>
    <property type="match status" value="1"/>
</dbReference>
<dbReference type="InterPro" id="IPR016047">
    <property type="entry name" value="M23ase_b-sheet_dom"/>
</dbReference>
<dbReference type="GO" id="GO:0004222">
    <property type="term" value="F:metalloendopeptidase activity"/>
    <property type="evidence" value="ECO:0007669"/>
    <property type="project" value="TreeGrafter"/>
</dbReference>
<dbReference type="Pfam" id="PF01551">
    <property type="entry name" value="Peptidase_M23"/>
    <property type="match status" value="1"/>
</dbReference>
<organism evidence="3">
    <name type="scientific">Oscillatoriales cyanobacterium SpSt-418</name>
    <dbReference type="NCBI Taxonomy" id="2282169"/>
    <lineage>
        <taxon>Bacteria</taxon>
        <taxon>Bacillati</taxon>
        <taxon>Cyanobacteriota</taxon>
        <taxon>Cyanophyceae</taxon>
        <taxon>Oscillatoriophycideae</taxon>
        <taxon>Oscillatoriales</taxon>
    </lineage>
</organism>
<dbReference type="InterPro" id="IPR011055">
    <property type="entry name" value="Dup_hybrid_motif"/>
</dbReference>
<reference evidence="3" key="1">
    <citation type="journal article" date="2020" name="mSystems">
        <title>Genome- and Community-Level Interaction Insights into Carbon Utilization and Element Cycling Functions of Hydrothermarchaeota in Hydrothermal Sediment.</title>
        <authorList>
            <person name="Zhou Z."/>
            <person name="Liu Y."/>
            <person name="Xu W."/>
            <person name="Pan J."/>
            <person name="Luo Z.H."/>
            <person name="Li M."/>
        </authorList>
    </citation>
    <scope>NUCLEOTIDE SEQUENCE [LARGE SCALE GENOMIC DNA]</scope>
    <source>
        <strain evidence="3">SpSt-418</strain>
    </source>
</reference>
<evidence type="ECO:0000313" key="3">
    <source>
        <dbReference type="EMBL" id="HFM98040.1"/>
    </source>
</evidence>
<dbReference type="PANTHER" id="PTHR21666">
    <property type="entry name" value="PEPTIDASE-RELATED"/>
    <property type="match status" value="1"/>
</dbReference>
<dbReference type="SUPFAM" id="SSF51261">
    <property type="entry name" value="Duplicated hybrid motif"/>
    <property type="match status" value="1"/>
</dbReference>
<accession>A0A7C3PHF5</accession>
<proteinExistence type="predicted"/>
<dbReference type="Gene3D" id="2.70.70.10">
    <property type="entry name" value="Glucose Permease (Domain IIA)"/>
    <property type="match status" value="1"/>
</dbReference>
<dbReference type="AlphaFoldDB" id="A0A7C3PHF5"/>
<evidence type="ECO:0000259" key="2">
    <source>
        <dbReference type="Pfam" id="PF01551"/>
    </source>
</evidence>
<evidence type="ECO:0000256" key="1">
    <source>
        <dbReference type="ARBA" id="ARBA00022729"/>
    </source>
</evidence>
<dbReference type="CDD" id="cd12797">
    <property type="entry name" value="M23_peptidase"/>
    <property type="match status" value="1"/>
</dbReference>